<proteinExistence type="predicted"/>
<evidence type="ECO:0000313" key="1">
    <source>
        <dbReference type="EMBL" id="KIO12156.1"/>
    </source>
</evidence>
<feature type="non-terminal residue" evidence="1">
    <location>
        <position position="1"/>
    </location>
</feature>
<dbReference type="HOGENOM" id="CLU_3038074_0_0_1"/>
<protein>
    <submittedName>
        <fullName evidence="1">Uncharacterized protein</fullName>
    </submittedName>
</protein>
<evidence type="ECO:0000313" key="2">
    <source>
        <dbReference type="Proteomes" id="UP000054217"/>
    </source>
</evidence>
<reference evidence="2" key="2">
    <citation type="submission" date="2015-01" db="EMBL/GenBank/DDBJ databases">
        <title>Evolutionary Origins and Diversification of the Mycorrhizal Mutualists.</title>
        <authorList>
            <consortium name="DOE Joint Genome Institute"/>
            <consortium name="Mycorrhizal Genomics Consortium"/>
            <person name="Kohler A."/>
            <person name="Kuo A."/>
            <person name="Nagy L.G."/>
            <person name="Floudas D."/>
            <person name="Copeland A."/>
            <person name="Barry K.W."/>
            <person name="Cichocki N."/>
            <person name="Veneault-Fourrey C."/>
            <person name="LaButti K."/>
            <person name="Lindquist E.A."/>
            <person name="Lipzen A."/>
            <person name="Lundell T."/>
            <person name="Morin E."/>
            <person name="Murat C."/>
            <person name="Riley R."/>
            <person name="Ohm R."/>
            <person name="Sun H."/>
            <person name="Tunlid A."/>
            <person name="Henrissat B."/>
            <person name="Grigoriev I.V."/>
            <person name="Hibbett D.S."/>
            <person name="Martin F."/>
        </authorList>
    </citation>
    <scope>NUCLEOTIDE SEQUENCE [LARGE SCALE GENOMIC DNA]</scope>
    <source>
        <strain evidence="2">Marx 270</strain>
    </source>
</reference>
<organism evidence="1 2">
    <name type="scientific">Pisolithus tinctorius Marx 270</name>
    <dbReference type="NCBI Taxonomy" id="870435"/>
    <lineage>
        <taxon>Eukaryota</taxon>
        <taxon>Fungi</taxon>
        <taxon>Dikarya</taxon>
        <taxon>Basidiomycota</taxon>
        <taxon>Agaricomycotina</taxon>
        <taxon>Agaricomycetes</taxon>
        <taxon>Agaricomycetidae</taxon>
        <taxon>Boletales</taxon>
        <taxon>Sclerodermatineae</taxon>
        <taxon>Pisolithaceae</taxon>
        <taxon>Pisolithus</taxon>
    </lineage>
</organism>
<dbReference type="InParanoid" id="A0A0C3PSL6"/>
<accession>A0A0C3PSL6</accession>
<dbReference type="Proteomes" id="UP000054217">
    <property type="component" value="Unassembled WGS sequence"/>
</dbReference>
<name>A0A0C3PSL6_PISTI</name>
<gene>
    <name evidence="1" type="ORF">M404DRAFT_994126</name>
</gene>
<sequence length="55" mass="6027">TKKRLSGLNDCAHELTQGARMTELHSSKPCSLVVHPSNDYSPGRRYARGACANLK</sequence>
<dbReference type="EMBL" id="KN831948">
    <property type="protein sequence ID" value="KIO12156.1"/>
    <property type="molecule type" value="Genomic_DNA"/>
</dbReference>
<reference evidence="1 2" key="1">
    <citation type="submission" date="2014-04" db="EMBL/GenBank/DDBJ databases">
        <authorList>
            <consortium name="DOE Joint Genome Institute"/>
            <person name="Kuo A."/>
            <person name="Kohler A."/>
            <person name="Costa M.D."/>
            <person name="Nagy L.G."/>
            <person name="Floudas D."/>
            <person name="Copeland A."/>
            <person name="Barry K.W."/>
            <person name="Cichocki N."/>
            <person name="Veneault-Fourrey C."/>
            <person name="LaButti K."/>
            <person name="Lindquist E.A."/>
            <person name="Lipzen A."/>
            <person name="Lundell T."/>
            <person name="Morin E."/>
            <person name="Murat C."/>
            <person name="Sun H."/>
            <person name="Tunlid A."/>
            <person name="Henrissat B."/>
            <person name="Grigoriev I.V."/>
            <person name="Hibbett D.S."/>
            <person name="Martin F."/>
            <person name="Nordberg H.P."/>
            <person name="Cantor M.N."/>
            <person name="Hua S.X."/>
        </authorList>
    </citation>
    <scope>NUCLEOTIDE SEQUENCE [LARGE SCALE GENOMIC DNA]</scope>
    <source>
        <strain evidence="1 2">Marx 270</strain>
    </source>
</reference>
<dbReference type="AlphaFoldDB" id="A0A0C3PSL6"/>
<keyword evidence="2" id="KW-1185">Reference proteome</keyword>